<gene>
    <name evidence="2" type="ORF">EDM58_16615</name>
</gene>
<reference evidence="2 3" key="1">
    <citation type="submission" date="2018-10" db="EMBL/GenBank/DDBJ databases">
        <title>Phylogenomics of Brevibacillus.</title>
        <authorList>
            <person name="Dunlap C."/>
        </authorList>
    </citation>
    <scope>NUCLEOTIDE SEQUENCE [LARGE SCALE GENOMIC DNA]</scope>
    <source>
        <strain evidence="2 3">JCM 15085</strain>
    </source>
</reference>
<dbReference type="Proteomes" id="UP000281915">
    <property type="component" value="Unassembled WGS sequence"/>
</dbReference>
<sequence>MKKKMAVAVMAMALSAMAGSAFAAQEDTTYQKLIPAVKTVKAELMPAKLVPIQNAVKITPGTPKK</sequence>
<proteinExistence type="predicted"/>
<organism evidence="2 3">
    <name type="scientific">Brevibacillus panacihumi</name>
    <dbReference type="NCBI Taxonomy" id="497735"/>
    <lineage>
        <taxon>Bacteria</taxon>
        <taxon>Bacillati</taxon>
        <taxon>Bacillota</taxon>
        <taxon>Bacilli</taxon>
        <taxon>Bacillales</taxon>
        <taxon>Paenibacillaceae</taxon>
        <taxon>Brevibacillus</taxon>
    </lineage>
</organism>
<name>A0A3M8CNJ1_9BACL</name>
<dbReference type="AlphaFoldDB" id="A0A3M8CNJ1"/>
<evidence type="ECO:0000313" key="2">
    <source>
        <dbReference type="EMBL" id="RNB77021.1"/>
    </source>
</evidence>
<feature type="chain" id="PRO_5018301308" evidence="1">
    <location>
        <begin position="24"/>
        <end position="65"/>
    </location>
</feature>
<protein>
    <submittedName>
        <fullName evidence="2">Uncharacterized protein</fullName>
    </submittedName>
</protein>
<comment type="caution">
    <text evidence="2">The sequence shown here is derived from an EMBL/GenBank/DDBJ whole genome shotgun (WGS) entry which is preliminary data.</text>
</comment>
<dbReference type="EMBL" id="RHHT01000033">
    <property type="protein sequence ID" value="RNB77021.1"/>
    <property type="molecule type" value="Genomic_DNA"/>
</dbReference>
<feature type="signal peptide" evidence="1">
    <location>
        <begin position="1"/>
        <end position="23"/>
    </location>
</feature>
<evidence type="ECO:0000313" key="3">
    <source>
        <dbReference type="Proteomes" id="UP000281915"/>
    </source>
</evidence>
<accession>A0A3M8CNJ1</accession>
<dbReference type="RefSeq" id="WP_122914332.1">
    <property type="nucleotide sequence ID" value="NZ_RHHT01000033.1"/>
</dbReference>
<evidence type="ECO:0000256" key="1">
    <source>
        <dbReference type="SAM" id="SignalP"/>
    </source>
</evidence>
<keyword evidence="1" id="KW-0732">Signal</keyword>